<dbReference type="PANTHER" id="PTHR19879:SF9">
    <property type="entry name" value="TRANSCRIPTION INITIATION FACTOR TFIID SUBUNIT 5"/>
    <property type="match status" value="1"/>
</dbReference>
<dbReference type="Pfam" id="PF00400">
    <property type="entry name" value="WD40"/>
    <property type="match status" value="3"/>
</dbReference>
<dbReference type="SUPFAM" id="SSF50978">
    <property type="entry name" value="WD40 repeat-like"/>
    <property type="match status" value="1"/>
</dbReference>
<organism evidence="4 5">
    <name type="scientific">Odocoileus virginianus</name>
    <name type="common">White-tailed deer</name>
    <dbReference type="NCBI Taxonomy" id="9874"/>
    <lineage>
        <taxon>Eukaryota</taxon>
        <taxon>Metazoa</taxon>
        <taxon>Chordata</taxon>
        <taxon>Craniata</taxon>
        <taxon>Vertebrata</taxon>
        <taxon>Euteleostomi</taxon>
        <taxon>Mammalia</taxon>
        <taxon>Eutheria</taxon>
        <taxon>Laurasiatheria</taxon>
        <taxon>Artiodactyla</taxon>
        <taxon>Ruminantia</taxon>
        <taxon>Pecora</taxon>
        <taxon>Cervidae</taxon>
        <taxon>Odocoileinae</taxon>
        <taxon>Odocoileus</taxon>
    </lineage>
</organism>
<dbReference type="PROSITE" id="PS50082">
    <property type="entry name" value="WD_REPEATS_2"/>
    <property type="match status" value="3"/>
</dbReference>
<dbReference type="InterPro" id="IPR019775">
    <property type="entry name" value="WD40_repeat_CS"/>
</dbReference>
<dbReference type="PROSITE" id="PS00678">
    <property type="entry name" value="WD_REPEATS_1"/>
    <property type="match status" value="2"/>
</dbReference>
<proteinExistence type="predicted"/>
<reference evidence="4" key="1">
    <citation type="journal article" date="2022" name="J. Hered.">
        <title>A De Novo Chromosome-Level Genome Assembly of the White-Tailed Deer, Odocoileus Virginianus.</title>
        <authorList>
            <person name="London E.W."/>
            <person name="Roca A.L."/>
            <person name="Novakofski J.E."/>
            <person name="Mateus-Pinilla N.E."/>
        </authorList>
    </citation>
    <scope>NUCLEOTIDE SEQUENCE [LARGE SCALE GENOMIC DNA]</scope>
</reference>
<keyword evidence="2" id="KW-0677">Repeat</keyword>
<dbReference type="PRINTS" id="PR00320">
    <property type="entry name" value="GPROTEINBRPT"/>
</dbReference>
<dbReference type="PROSITE" id="PS50294">
    <property type="entry name" value="WD_REPEATS_REGION"/>
    <property type="match status" value="3"/>
</dbReference>
<dbReference type="PANTHER" id="PTHR19879">
    <property type="entry name" value="TRANSCRIPTION INITIATION FACTOR TFIID"/>
    <property type="match status" value="1"/>
</dbReference>
<sequence>MNSGTRGKLAVGRVKFFGRHRGEVNSSAFSPDGQRLLTASEDGCVYGWETQSGRLLWRLGGHKGPVRFCRFSPDGRLFASTSCDRTIRLWDAADAKCLQVLKGHQRSVETVSFSHDSKQLASGGWDKRVMLWEVQERLFHLRHCPCAHLVFHSLASSCSHLPSQARCCVTSWDTETLSRAVTSHPAQTACWYLLPVGIAS</sequence>
<protein>
    <submittedName>
        <fullName evidence="5">WD repeat-containing protein 38 isoform X4</fullName>
    </submittedName>
</protein>
<dbReference type="InterPro" id="IPR036322">
    <property type="entry name" value="WD40_repeat_dom_sf"/>
</dbReference>
<feature type="repeat" description="WD" evidence="3">
    <location>
        <begin position="101"/>
        <end position="135"/>
    </location>
</feature>
<evidence type="ECO:0000256" key="2">
    <source>
        <dbReference type="ARBA" id="ARBA00022737"/>
    </source>
</evidence>
<dbReference type="GeneID" id="110125253"/>
<keyword evidence="4" id="KW-1185">Reference proteome</keyword>
<dbReference type="Proteomes" id="UP001652640">
    <property type="component" value="Chromosome 2"/>
</dbReference>
<feature type="repeat" description="WD" evidence="3">
    <location>
        <begin position="17"/>
        <end position="58"/>
    </location>
</feature>
<dbReference type="InterPro" id="IPR015943">
    <property type="entry name" value="WD40/YVTN_repeat-like_dom_sf"/>
</dbReference>
<evidence type="ECO:0000256" key="1">
    <source>
        <dbReference type="ARBA" id="ARBA00022574"/>
    </source>
</evidence>
<evidence type="ECO:0000313" key="5">
    <source>
        <dbReference type="RefSeq" id="XP_070308869.1"/>
    </source>
</evidence>
<evidence type="ECO:0000256" key="3">
    <source>
        <dbReference type="PROSITE-ProRule" id="PRU00221"/>
    </source>
</evidence>
<keyword evidence="1 3" id="KW-0853">WD repeat</keyword>
<reference evidence="5" key="2">
    <citation type="submission" date="2025-08" db="UniProtKB">
        <authorList>
            <consortium name="RefSeq"/>
        </authorList>
    </citation>
    <scope>IDENTIFICATION</scope>
    <source>
        <tissue evidence="5">Tongue muscle</tissue>
    </source>
</reference>
<accession>A0ABM4GZX8</accession>
<dbReference type="InterPro" id="IPR020472">
    <property type="entry name" value="WD40_PAC1"/>
</dbReference>
<dbReference type="RefSeq" id="XP_070308869.1">
    <property type="nucleotide sequence ID" value="XM_070452768.1"/>
</dbReference>
<name>A0ABM4GZX8_ODOVR</name>
<dbReference type="SMART" id="SM00320">
    <property type="entry name" value="WD40"/>
    <property type="match status" value="3"/>
</dbReference>
<feature type="repeat" description="WD" evidence="3">
    <location>
        <begin position="59"/>
        <end position="100"/>
    </location>
</feature>
<gene>
    <name evidence="5" type="primary">WDR38</name>
</gene>
<dbReference type="Gene3D" id="2.130.10.10">
    <property type="entry name" value="YVTN repeat-like/Quinoprotein amine dehydrogenase"/>
    <property type="match status" value="2"/>
</dbReference>
<evidence type="ECO:0000313" key="4">
    <source>
        <dbReference type="Proteomes" id="UP001652640"/>
    </source>
</evidence>
<dbReference type="InterPro" id="IPR001680">
    <property type="entry name" value="WD40_rpt"/>
</dbReference>